<dbReference type="InterPro" id="IPR023367">
    <property type="entry name" value="Peptidase_M42_dom2"/>
</dbReference>
<gene>
    <name evidence="7" type="ORF">KHM83_05410</name>
</gene>
<dbReference type="InterPro" id="IPR051464">
    <property type="entry name" value="Peptidase_M42_aminopept"/>
</dbReference>
<comment type="caution">
    <text evidence="7">The sequence shown here is derived from an EMBL/GenBank/DDBJ whole genome shotgun (WGS) entry which is preliminary data.</text>
</comment>
<evidence type="ECO:0000256" key="3">
    <source>
        <dbReference type="ARBA" id="ARBA00022670"/>
    </source>
</evidence>
<evidence type="ECO:0000256" key="5">
    <source>
        <dbReference type="ARBA" id="ARBA00022801"/>
    </source>
</evidence>
<evidence type="ECO:0000256" key="1">
    <source>
        <dbReference type="ARBA" id="ARBA00006272"/>
    </source>
</evidence>
<evidence type="ECO:0000256" key="4">
    <source>
        <dbReference type="ARBA" id="ARBA00022723"/>
    </source>
</evidence>
<dbReference type="InterPro" id="IPR008007">
    <property type="entry name" value="Peptidase_M42"/>
</dbReference>
<protein>
    <submittedName>
        <fullName evidence="7">M42 family metallopeptidase</fullName>
    </submittedName>
</protein>
<dbReference type="PIRSF" id="PIRSF001123">
    <property type="entry name" value="PepA_GA"/>
    <property type="match status" value="1"/>
</dbReference>
<dbReference type="EMBL" id="JAHBCL010000007">
    <property type="protein sequence ID" value="MBS7526104.1"/>
    <property type="molecule type" value="Genomic_DNA"/>
</dbReference>
<keyword evidence="5" id="KW-0378">Hydrolase</keyword>
<dbReference type="SUPFAM" id="SSF53187">
    <property type="entry name" value="Zn-dependent exopeptidases"/>
    <property type="match status" value="1"/>
</dbReference>
<dbReference type="Gene3D" id="3.40.630.10">
    <property type="entry name" value="Zn peptidases"/>
    <property type="match status" value="1"/>
</dbReference>
<dbReference type="CDD" id="cd05657">
    <property type="entry name" value="M42_glucanase_like"/>
    <property type="match status" value="1"/>
</dbReference>
<dbReference type="SUPFAM" id="SSF101821">
    <property type="entry name" value="Aminopeptidase/glucanase lid domain"/>
    <property type="match status" value="1"/>
</dbReference>
<sequence>MKIKVNKSYFLEKLEHLLKTDSPSGYTHHMMATLSEWVDALGYAYTFNQKGGMIITIEGKDPSKTVALSAHVDTLGAMVRSITAEGFLKFTLVGGPIVPTLDSEYCRVHTRDGDVYTGTFLSNAPAAHVFKEASTLSRTPENMIVRLDERVRSKEDAAALGIQAGDFICIDPKTTIVNDFVKSRFIDDKGSVACILGVMEYLSANHIKPTYTTKVLISNYEEVGHGASQIPSDVVEMLAVDMGCIGDDLSCTEFDVSICAKDTSGPYDYNLVSELIQLAKSVELSYAVDIYPYYGSDVSAALKAGNDIRGALIGPGVHASHGMERTHYEALHHTMQLIYLYLTR</sequence>
<dbReference type="Pfam" id="PF05343">
    <property type="entry name" value="Peptidase_M42"/>
    <property type="match status" value="1"/>
</dbReference>
<dbReference type="Proteomes" id="UP000746471">
    <property type="component" value="Unassembled WGS sequence"/>
</dbReference>
<organism evidence="7 8">
    <name type="scientific">Fusibacter paucivorans</name>
    <dbReference type="NCBI Taxonomy" id="76009"/>
    <lineage>
        <taxon>Bacteria</taxon>
        <taxon>Bacillati</taxon>
        <taxon>Bacillota</taxon>
        <taxon>Clostridia</taxon>
        <taxon>Eubacteriales</taxon>
        <taxon>Eubacteriales Family XII. Incertae Sedis</taxon>
        <taxon>Fusibacter</taxon>
    </lineage>
</organism>
<evidence type="ECO:0000313" key="7">
    <source>
        <dbReference type="EMBL" id="MBS7526104.1"/>
    </source>
</evidence>
<accession>A0ABS5PLR1</accession>
<name>A0ABS5PLR1_9FIRM</name>
<keyword evidence="2" id="KW-0031">Aminopeptidase</keyword>
<dbReference type="Gene3D" id="2.40.30.40">
    <property type="entry name" value="Peptidase M42, domain 2"/>
    <property type="match status" value="1"/>
</dbReference>
<keyword evidence="8" id="KW-1185">Reference proteome</keyword>
<comment type="similarity">
    <text evidence="1 6">Belongs to the peptidase M42 family.</text>
</comment>
<keyword evidence="3" id="KW-0645">Protease</keyword>
<evidence type="ECO:0000313" key="8">
    <source>
        <dbReference type="Proteomes" id="UP000746471"/>
    </source>
</evidence>
<evidence type="ECO:0000256" key="2">
    <source>
        <dbReference type="ARBA" id="ARBA00022438"/>
    </source>
</evidence>
<keyword evidence="4" id="KW-0479">Metal-binding</keyword>
<dbReference type="PANTHER" id="PTHR32481:SF7">
    <property type="entry name" value="AMINOPEPTIDASE YHFE-RELATED"/>
    <property type="match status" value="1"/>
</dbReference>
<reference evidence="7 8" key="1">
    <citation type="submission" date="2021-05" db="EMBL/GenBank/DDBJ databases">
        <title>Fusibacter ferrireducens sp. nov., an anaerobic, sulfur- and Fe-reducing bacterium isolated from the mangrove sediment.</title>
        <authorList>
            <person name="Qiu D."/>
        </authorList>
    </citation>
    <scope>NUCLEOTIDE SEQUENCE [LARGE SCALE GENOMIC DNA]</scope>
    <source>
        <strain evidence="7 8">DSM 12116</strain>
    </source>
</reference>
<evidence type="ECO:0000256" key="6">
    <source>
        <dbReference type="PIRNR" id="PIRNR001123"/>
    </source>
</evidence>
<proteinExistence type="inferred from homology"/>
<dbReference type="RefSeq" id="WP_213235888.1">
    <property type="nucleotide sequence ID" value="NZ_JAHBCL010000007.1"/>
</dbReference>
<dbReference type="PANTHER" id="PTHR32481">
    <property type="entry name" value="AMINOPEPTIDASE"/>
    <property type="match status" value="1"/>
</dbReference>